<protein>
    <submittedName>
        <fullName evidence="1">Uncharacterized protein</fullName>
    </submittedName>
</protein>
<dbReference type="OrthoDB" id="3071554at2759"/>
<accession>A0A9P7FNZ4</accession>
<gene>
    <name evidence="1" type="ORF">H0H81_010405</name>
</gene>
<dbReference type="Proteomes" id="UP000717328">
    <property type="component" value="Unassembled WGS sequence"/>
</dbReference>
<proteinExistence type="predicted"/>
<name>A0A9P7FNZ4_9AGAR</name>
<evidence type="ECO:0000313" key="1">
    <source>
        <dbReference type="EMBL" id="KAG5635687.1"/>
    </source>
</evidence>
<reference evidence="1" key="2">
    <citation type="submission" date="2021-10" db="EMBL/GenBank/DDBJ databases">
        <title>Phylogenomics reveals ancestral predisposition of the termite-cultivated fungus Termitomyces towards a domesticated lifestyle.</title>
        <authorList>
            <person name="Auxier B."/>
            <person name="Grum-Grzhimaylo A."/>
            <person name="Cardenas M.E."/>
            <person name="Lodge J.D."/>
            <person name="Laessoe T."/>
            <person name="Pedersen O."/>
            <person name="Smith M.E."/>
            <person name="Kuyper T.W."/>
            <person name="Franco-Molano E.A."/>
            <person name="Baroni T.J."/>
            <person name="Aanen D.K."/>
        </authorList>
    </citation>
    <scope>NUCLEOTIDE SEQUENCE</scope>
    <source>
        <strain evidence="1">D49</strain>
    </source>
</reference>
<evidence type="ECO:0000313" key="2">
    <source>
        <dbReference type="Proteomes" id="UP000717328"/>
    </source>
</evidence>
<reference evidence="1" key="1">
    <citation type="submission" date="2021-02" db="EMBL/GenBank/DDBJ databases">
        <authorList>
            <person name="Nieuwenhuis M."/>
            <person name="Van De Peppel L.J.J."/>
        </authorList>
    </citation>
    <scope>NUCLEOTIDE SEQUENCE</scope>
    <source>
        <strain evidence="1">D49</strain>
    </source>
</reference>
<sequence length="481" mass="54062">MTLSAEIPLEIIGSIIDLVRNDQKTLRNCALTSRFLAHRSQKWLFARVKLEFPPPSLDPAVAHIERFIEILNPKIASYINHLFINNYAQYTVAANTYHGEDTFLAQILPKLEKIQSLSICLIFYGGDMRSNQFSPALASLFIDTLASTEAVEVNIGRFDVFPVNLLASCCPCIKRLDFFDCFVRAPLIFGSLHMQELAPPKLDLRSSTGPRYLERLAVSDSTSGRMLLDATSLPNAVLSLERLWELEIRSIAMAQVVLDIMATSGRHLRRLICHFKEDLLGLLIKSQDLPPLLLLPTLRALCASIAFLRSPTPHFKWLRSALQASAVSCSTNSLEEFVLLVSSDEFLTNFDPTSTWDAHAEEYHALDLALSGRGYPHLRRVVIFVQFKKSGFQLDEHLMEPVLYFETLVHGLKTQLPLLCAKGILDVRWLVDETADEKFNRSTLHMAIQAVEEGIEGPVYVGTDGEFLKFGLLTDETRDAI</sequence>
<comment type="caution">
    <text evidence="1">The sequence shown here is derived from an EMBL/GenBank/DDBJ whole genome shotgun (WGS) entry which is preliminary data.</text>
</comment>
<dbReference type="EMBL" id="JABCKI010006040">
    <property type="protein sequence ID" value="KAG5635687.1"/>
    <property type="molecule type" value="Genomic_DNA"/>
</dbReference>
<organism evidence="1 2">
    <name type="scientific">Sphagnurus paluster</name>
    <dbReference type="NCBI Taxonomy" id="117069"/>
    <lineage>
        <taxon>Eukaryota</taxon>
        <taxon>Fungi</taxon>
        <taxon>Dikarya</taxon>
        <taxon>Basidiomycota</taxon>
        <taxon>Agaricomycotina</taxon>
        <taxon>Agaricomycetes</taxon>
        <taxon>Agaricomycetidae</taxon>
        <taxon>Agaricales</taxon>
        <taxon>Tricholomatineae</taxon>
        <taxon>Lyophyllaceae</taxon>
        <taxon>Sphagnurus</taxon>
    </lineage>
</organism>
<keyword evidence="2" id="KW-1185">Reference proteome</keyword>
<dbReference type="AlphaFoldDB" id="A0A9P7FNZ4"/>